<organism evidence="2 3">
    <name type="scientific">Marinitoga piezophila (strain DSM 14283 / JCM 11233 / KA3)</name>
    <dbReference type="NCBI Taxonomy" id="443254"/>
    <lineage>
        <taxon>Bacteria</taxon>
        <taxon>Thermotogati</taxon>
        <taxon>Thermotogota</taxon>
        <taxon>Thermotogae</taxon>
        <taxon>Petrotogales</taxon>
        <taxon>Petrotogaceae</taxon>
        <taxon>Marinitoga</taxon>
    </lineage>
</organism>
<keyword evidence="1" id="KW-0472">Membrane</keyword>
<accession>H2J4J0</accession>
<evidence type="ECO:0000256" key="1">
    <source>
        <dbReference type="SAM" id="Phobius"/>
    </source>
</evidence>
<dbReference type="KEGG" id="mpz:Marpi_1538"/>
<dbReference type="EMBL" id="CP003257">
    <property type="protein sequence ID" value="AEX85932.1"/>
    <property type="molecule type" value="Genomic_DNA"/>
</dbReference>
<dbReference type="HOGENOM" id="CLU_3170011_0_0_0"/>
<dbReference type="STRING" id="443254.Marpi_1538"/>
<reference evidence="2 3" key="1">
    <citation type="journal article" date="2012" name="J. Bacteriol.">
        <title>Complete Genome Sequence of the Thermophilic, Piezophilic, Heterotrophic Bacterium Marinitoga piezophila KA3.</title>
        <authorList>
            <person name="Lucas S."/>
            <person name="Han J."/>
            <person name="Lapidus A."/>
            <person name="Cheng J.F."/>
            <person name="Goodwin L.A."/>
            <person name="Pitluck S."/>
            <person name="Peters L."/>
            <person name="Mikhailova N."/>
            <person name="Teshima H."/>
            <person name="Detter J.C."/>
            <person name="Han C."/>
            <person name="Tapia R."/>
            <person name="Land M."/>
            <person name="Hauser L."/>
            <person name="Kyrpides N.C."/>
            <person name="Ivanova N."/>
            <person name="Pagani I."/>
            <person name="Vannier P."/>
            <person name="Oger P."/>
            <person name="Bartlett D.H."/>
            <person name="Noll K.M."/>
            <person name="Woyke T."/>
            <person name="Jebbar M."/>
        </authorList>
    </citation>
    <scope>NUCLEOTIDE SEQUENCE [LARGE SCALE GENOMIC DNA]</scope>
    <source>
        <strain evidence="3">DSM 14283 / JCM 11233 / KA3</strain>
    </source>
</reference>
<feature type="transmembrane region" description="Helical" evidence="1">
    <location>
        <begin position="12"/>
        <end position="32"/>
    </location>
</feature>
<proteinExistence type="predicted"/>
<gene>
    <name evidence="2" type="ordered locus">Marpi_1538</name>
</gene>
<keyword evidence="3" id="KW-1185">Reference proteome</keyword>
<evidence type="ECO:0000313" key="2">
    <source>
        <dbReference type="EMBL" id="AEX85932.1"/>
    </source>
</evidence>
<evidence type="ECO:0000313" key="3">
    <source>
        <dbReference type="Proteomes" id="UP000007161"/>
    </source>
</evidence>
<protein>
    <submittedName>
        <fullName evidence="2">Uncharacterized protein</fullName>
    </submittedName>
</protein>
<dbReference type="RefSeq" id="WP_014297003.1">
    <property type="nucleotide sequence ID" value="NC_016751.1"/>
</dbReference>
<dbReference type="Proteomes" id="UP000007161">
    <property type="component" value="Chromosome"/>
</dbReference>
<keyword evidence="1" id="KW-0812">Transmembrane</keyword>
<sequence length="47" mass="5528">MDFNFTSFINILNLLFSIVILVAIIKLSYIVMKLPLKNENNKRNDKK</sequence>
<dbReference type="AlphaFoldDB" id="H2J4J0"/>
<name>H2J4J0_MARPK</name>
<keyword evidence="1" id="KW-1133">Transmembrane helix</keyword>
<reference evidence="3" key="2">
    <citation type="submission" date="2012-01" db="EMBL/GenBank/DDBJ databases">
        <title>Complete sequence of chromosome of Marinitoga piezophila KA3.</title>
        <authorList>
            <person name="Lucas S."/>
            <person name="Han J."/>
            <person name="Lapidus A."/>
            <person name="Cheng J.-F."/>
            <person name="Goodwin L."/>
            <person name="Pitluck S."/>
            <person name="Peters L."/>
            <person name="Mikhailova N."/>
            <person name="Teshima H."/>
            <person name="Detter J.C."/>
            <person name="Han C."/>
            <person name="Tapia R."/>
            <person name="Land M."/>
            <person name="Hauser L."/>
            <person name="Kyrpides N."/>
            <person name="Ivanova N."/>
            <person name="Pagani I."/>
            <person name="Jebbar M."/>
            <person name="Vannier P."/>
            <person name="Oger P."/>
            <person name="Cario A."/>
            <person name="Bartlett D."/>
            <person name="Noll K.M."/>
            <person name="Woyke T."/>
        </authorList>
    </citation>
    <scope>NUCLEOTIDE SEQUENCE [LARGE SCALE GENOMIC DNA]</scope>
    <source>
        <strain evidence="3">DSM 14283 / JCM 11233 / KA3</strain>
    </source>
</reference>